<dbReference type="EMBL" id="FNZH01000007">
    <property type="protein sequence ID" value="SEJ65586.1"/>
    <property type="molecule type" value="Genomic_DNA"/>
</dbReference>
<dbReference type="OrthoDB" id="982842at2"/>
<evidence type="ECO:0000313" key="2">
    <source>
        <dbReference type="Proteomes" id="UP000199403"/>
    </source>
</evidence>
<sequence length="253" mass="28237">MIHKKATRILATISGAAILAGFNLQKNSLIVKNQQAMKPVYELAINQSNKGQHQHFLTTREAFVEVLGKENASLNEGKWKPIFAVDPDLNLEAILIGMTHWSSMEGFGEAASRLMPQKVSVDYFSSFTPLAYALLEPVDGQPFDMESIKKAGNVVEFAIRKGKNPEAFGKERDTFFKSLEAYDGYKFAREFKVYKLNEQGMPNLAENTQAVIIVWESGETFQAAAPQIFPSEPYRNFAALLEVEAYFASLPAN</sequence>
<evidence type="ECO:0000313" key="1">
    <source>
        <dbReference type="EMBL" id="SEJ65586.1"/>
    </source>
</evidence>
<gene>
    <name evidence="1" type="ORF">SAMN05192553_107104</name>
</gene>
<keyword evidence="2" id="KW-1185">Reference proteome</keyword>
<organism evidence="1 2">
    <name type="scientific">Cyclobacterium xiamenense</name>
    <dbReference type="NCBI Taxonomy" id="1297121"/>
    <lineage>
        <taxon>Bacteria</taxon>
        <taxon>Pseudomonadati</taxon>
        <taxon>Bacteroidota</taxon>
        <taxon>Cytophagia</taxon>
        <taxon>Cytophagales</taxon>
        <taxon>Cyclobacteriaceae</taxon>
        <taxon>Cyclobacterium</taxon>
    </lineage>
</organism>
<dbReference type="Proteomes" id="UP000199403">
    <property type="component" value="Unassembled WGS sequence"/>
</dbReference>
<accession>A0A1H7AKY5</accession>
<dbReference type="AlphaFoldDB" id="A0A1H7AKY5"/>
<protein>
    <submittedName>
        <fullName evidence="1">Uncharacterized protein</fullName>
    </submittedName>
</protein>
<dbReference type="STRING" id="1416801.SAMN05192553_107104"/>
<proteinExistence type="predicted"/>
<reference evidence="2" key="1">
    <citation type="submission" date="2016-10" db="EMBL/GenBank/DDBJ databases">
        <authorList>
            <person name="Varghese N."/>
            <person name="Submissions S."/>
        </authorList>
    </citation>
    <scope>NUCLEOTIDE SEQUENCE [LARGE SCALE GENOMIC DNA]</scope>
    <source>
        <strain evidence="2">IBRC-M 10761</strain>
    </source>
</reference>
<dbReference type="RefSeq" id="WP_092177545.1">
    <property type="nucleotide sequence ID" value="NZ_FNZH01000007.1"/>
</dbReference>
<name>A0A1H7AKY5_9BACT</name>